<gene>
    <name evidence="4" type="ORF">FA14DRAFT_156043</name>
</gene>
<name>A0A316V8J6_9BASI</name>
<feature type="chain" id="PRO_5016393135" evidence="3">
    <location>
        <begin position="20"/>
        <end position="153"/>
    </location>
</feature>
<evidence type="ECO:0000256" key="2">
    <source>
        <dbReference type="SAM" id="MobiDB-lite"/>
    </source>
</evidence>
<organism evidence="4 5">
    <name type="scientific">Meira miltonrushii</name>
    <dbReference type="NCBI Taxonomy" id="1280837"/>
    <lineage>
        <taxon>Eukaryota</taxon>
        <taxon>Fungi</taxon>
        <taxon>Dikarya</taxon>
        <taxon>Basidiomycota</taxon>
        <taxon>Ustilaginomycotina</taxon>
        <taxon>Exobasidiomycetes</taxon>
        <taxon>Exobasidiales</taxon>
        <taxon>Brachybasidiaceae</taxon>
        <taxon>Meira</taxon>
    </lineage>
</organism>
<sequence>MSIIKLSILLLSLSALSIASSPPPSPSALSSPDEASSSQPNYTKKEATKVLRNSVKKWNRNDVKWDDLMHRKDGNLNVKLADQLEDNIKKQKDKISHVMQNRQTDHTSASKNQERRFKNAEIKAEKKMDQFTNDQIRRTLVRHAKTGESSFNG</sequence>
<feature type="signal peptide" evidence="3">
    <location>
        <begin position="1"/>
        <end position="19"/>
    </location>
</feature>
<reference evidence="4 5" key="1">
    <citation type="journal article" date="2018" name="Mol. Biol. Evol.">
        <title>Broad Genomic Sampling Reveals a Smut Pathogenic Ancestry of the Fungal Clade Ustilaginomycotina.</title>
        <authorList>
            <person name="Kijpornyongpan T."/>
            <person name="Mondo S.J."/>
            <person name="Barry K."/>
            <person name="Sandor L."/>
            <person name="Lee J."/>
            <person name="Lipzen A."/>
            <person name="Pangilinan J."/>
            <person name="LaButti K."/>
            <person name="Hainaut M."/>
            <person name="Henrissat B."/>
            <person name="Grigoriev I.V."/>
            <person name="Spatafora J.W."/>
            <person name="Aime M.C."/>
        </authorList>
    </citation>
    <scope>NUCLEOTIDE SEQUENCE [LARGE SCALE GENOMIC DNA]</scope>
    <source>
        <strain evidence="4 5">MCA 3882</strain>
    </source>
</reference>
<dbReference type="EMBL" id="KZ819604">
    <property type="protein sequence ID" value="PWN33348.1"/>
    <property type="molecule type" value="Genomic_DNA"/>
</dbReference>
<accession>A0A316V8J6</accession>
<dbReference type="RefSeq" id="XP_025353650.1">
    <property type="nucleotide sequence ID" value="XM_025497802.1"/>
</dbReference>
<dbReference type="AlphaFoldDB" id="A0A316V8J6"/>
<feature type="coiled-coil region" evidence="1">
    <location>
        <begin position="81"/>
        <end position="130"/>
    </location>
</feature>
<keyword evidence="5" id="KW-1185">Reference proteome</keyword>
<keyword evidence="1" id="KW-0175">Coiled coil</keyword>
<dbReference type="Proteomes" id="UP000245771">
    <property type="component" value="Unassembled WGS sequence"/>
</dbReference>
<feature type="region of interest" description="Disordered" evidence="2">
    <location>
        <begin position="19"/>
        <end position="49"/>
    </location>
</feature>
<evidence type="ECO:0000313" key="5">
    <source>
        <dbReference type="Proteomes" id="UP000245771"/>
    </source>
</evidence>
<keyword evidence="3" id="KW-0732">Signal</keyword>
<dbReference type="InParanoid" id="A0A316V8J6"/>
<dbReference type="GeneID" id="37019583"/>
<protein>
    <submittedName>
        <fullName evidence="4">Uncharacterized protein</fullName>
    </submittedName>
</protein>
<proteinExistence type="predicted"/>
<evidence type="ECO:0000256" key="1">
    <source>
        <dbReference type="SAM" id="Coils"/>
    </source>
</evidence>
<feature type="compositionally biased region" description="Low complexity" evidence="2">
    <location>
        <begin position="27"/>
        <end position="38"/>
    </location>
</feature>
<evidence type="ECO:0000256" key="3">
    <source>
        <dbReference type="SAM" id="SignalP"/>
    </source>
</evidence>
<evidence type="ECO:0000313" key="4">
    <source>
        <dbReference type="EMBL" id="PWN33348.1"/>
    </source>
</evidence>